<evidence type="ECO:0000313" key="2">
    <source>
        <dbReference type="EMBL" id="GBF08798.1"/>
    </source>
</evidence>
<organism evidence="2 3">
    <name type="scientific">Aeropyrum pernix</name>
    <dbReference type="NCBI Taxonomy" id="56636"/>
    <lineage>
        <taxon>Archaea</taxon>
        <taxon>Thermoproteota</taxon>
        <taxon>Thermoprotei</taxon>
        <taxon>Desulfurococcales</taxon>
        <taxon>Desulfurococcaceae</taxon>
        <taxon>Aeropyrum</taxon>
    </lineage>
</organism>
<protein>
    <recommendedName>
        <fullName evidence="1">Mut7-C RNAse domain-containing protein</fullName>
    </recommendedName>
</protein>
<dbReference type="PANTHER" id="PTHR39081:SF1">
    <property type="entry name" value="MUT7-C RNASE DOMAIN-CONTAINING PROTEIN"/>
    <property type="match status" value="1"/>
</dbReference>
<sequence>MRLVGRRGDKEIGEARFIVDSMLGSLAKWLRLMGYDTLYSRTYSDWQILRIAKSSGRIIVTRDRWLHSKARKMGLKSIYIESLSTEERLAELSAKASLDLRLEPERSRCPICNGVLEPVDKEAVRDRVPEATYRVVDKFYVCTRCGKVYWEGAHWRNMRKTLEEAIKLSRLRRS</sequence>
<dbReference type="AlphaFoldDB" id="A0A401H8V2"/>
<accession>A0A401H8V2</accession>
<reference evidence="2 3" key="1">
    <citation type="submission" date="2017-02" db="EMBL/GenBank/DDBJ databases">
        <title>isolation and characterization of a novel temperate virus Aeropyrum globular virus 1 infecting hyperthermophilic archaeon Aeropyrum.</title>
        <authorList>
            <person name="Yumiya M."/>
            <person name="Yoshida T."/>
            <person name="Sako Y."/>
        </authorList>
    </citation>
    <scope>NUCLEOTIDE SEQUENCE [LARGE SCALE GENOMIC DNA]</scope>
    <source>
        <strain evidence="2 3">YK1-12-2013</strain>
    </source>
</reference>
<dbReference type="Gene3D" id="3.40.50.1010">
    <property type="entry name" value="5'-nuclease"/>
    <property type="match status" value="1"/>
</dbReference>
<dbReference type="SUPFAM" id="SSF88723">
    <property type="entry name" value="PIN domain-like"/>
    <property type="match status" value="1"/>
</dbReference>
<name>A0A401H8V2_AERPX</name>
<dbReference type="Pfam" id="PF01927">
    <property type="entry name" value="Mut7-C"/>
    <property type="match status" value="1"/>
</dbReference>
<comment type="caution">
    <text evidence="2">The sequence shown here is derived from an EMBL/GenBank/DDBJ whole genome shotgun (WGS) entry which is preliminary data.</text>
</comment>
<dbReference type="Proteomes" id="UP000291213">
    <property type="component" value="Unassembled WGS sequence"/>
</dbReference>
<evidence type="ECO:0000259" key="1">
    <source>
        <dbReference type="Pfam" id="PF01927"/>
    </source>
</evidence>
<feature type="domain" description="Mut7-C RNAse" evidence="1">
    <location>
        <begin position="16"/>
        <end position="161"/>
    </location>
</feature>
<dbReference type="InterPro" id="IPR029060">
    <property type="entry name" value="PIN-like_dom_sf"/>
</dbReference>
<proteinExistence type="predicted"/>
<evidence type="ECO:0000313" key="3">
    <source>
        <dbReference type="Proteomes" id="UP000291213"/>
    </source>
</evidence>
<gene>
    <name evidence="2" type="ORF">apy_05230</name>
</gene>
<dbReference type="EMBL" id="BDMD01000023">
    <property type="protein sequence ID" value="GBF08798.1"/>
    <property type="molecule type" value="Genomic_DNA"/>
</dbReference>
<dbReference type="InterPro" id="IPR002782">
    <property type="entry name" value="Mut7-C_RNAse_dom"/>
</dbReference>
<dbReference type="PANTHER" id="PTHR39081">
    <property type="entry name" value="MUT7-C DOMAIN-CONTAINING PROTEIN"/>
    <property type="match status" value="1"/>
</dbReference>